<dbReference type="Proteomes" id="UP000708208">
    <property type="component" value="Unassembled WGS sequence"/>
</dbReference>
<organism evidence="1 2">
    <name type="scientific">Allacma fusca</name>
    <dbReference type="NCBI Taxonomy" id="39272"/>
    <lineage>
        <taxon>Eukaryota</taxon>
        <taxon>Metazoa</taxon>
        <taxon>Ecdysozoa</taxon>
        <taxon>Arthropoda</taxon>
        <taxon>Hexapoda</taxon>
        <taxon>Collembola</taxon>
        <taxon>Symphypleona</taxon>
        <taxon>Sminthuridae</taxon>
        <taxon>Allacma</taxon>
    </lineage>
</organism>
<sequence length="400" mass="45695">MPARGCCCCNKKEQTPTQIMTYQRAVCKDFPLERIDSIEAESDSLYSNRKYLLQPVPTSTTKENPEEKGGHSKKFSTLEDAELQFSVLNKQSRPMFHLSHLNLPSTKYSAVRALLFTLSALFGDAPEDYASQLDKSYFDIGGNADSTLVAIACLHHYKFKIDVLDFLKAKSLREIIMRMSRLEGSESKLNWIDLSKRYTSRKLKVKDLEFLFRCLKNANNVTQPQNFQEKKEVWQPILGKGNHLLFKKKLDKSPAGLVLNFDVNDDLHNRLVPTVAGASLTNADIQKHSFEMSSKSLLIELLQFVGDQSHVKGALAHPVFLMVDGLSEQDKVTLLMFMEIKNIQFLTSKRFKWIVTNFQSTLQAHIERQILGFEVLETTQIDHRTKTEQYSYVIATKKIS</sequence>
<protein>
    <submittedName>
        <fullName evidence="1">Uncharacterized protein</fullName>
    </submittedName>
</protein>
<proteinExistence type="predicted"/>
<dbReference type="AlphaFoldDB" id="A0A8J2LRQ2"/>
<dbReference type="EMBL" id="CAJVCH010541317">
    <property type="protein sequence ID" value="CAG7826850.1"/>
    <property type="molecule type" value="Genomic_DNA"/>
</dbReference>
<comment type="caution">
    <text evidence="1">The sequence shown here is derived from an EMBL/GenBank/DDBJ whole genome shotgun (WGS) entry which is preliminary data.</text>
</comment>
<keyword evidence="2" id="KW-1185">Reference proteome</keyword>
<name>A0A8J2LRQ2_9HEXA</name>
<evidence type="ECO:0000313" key="2">
    <source>
        <dbReference type="Proteomes" id="UP000708208"/>
    </source>
</evidence>
<gene>
    <name evidence="1" type="ORF">AFUS01_LOCUS36884</name>
</gene>
<accession>A0A8J2LRQ2</accession>
<evidence type="ECO:0000313" key="1">
    <source>
        <dbReference type="EMBL" id="CAG7826850.1"/>
    </source>
</evidence>
<reference evidence="1" key="1">
    <citation type="submission" date="2021-06" db="EMBL/GenBank/DDBJ databases">
        <authorList>
            <person name="Hodson N. C."/>
            <person name="Mongue J. A."/>
            <person name="Jaron S. K."/>
        </authorList>
    </citation>
    <scope>NUCLEOTIDE SEQUENCE</scope>
</reference>